<accession>A0A346RNX3</accession>
<dbReference type="GO" id="GO:0019028">
    <property type="term" value="C:viral capsid"/>
    <property type="evidence" value="ECO:0007669"/>
    <property type="project" value="InterPro"/>
</dbReference>
<proteinExistence type="predicted"/>
<evidence type="ECO:0000313" key="1">
    <source>
        <dbReference type="EMBL" id="AXS67770.1"/>
    </source>
</evidence>
<evidence type="ECO:0000313" key="2">
    <source>
        <dbReference type="Proteomes" id="UP000500845"/>
    </source>
</evidence>
<dbReference type="RefSeq" id="YP_010086978.1">
    <property type="nucleotide sequence ID" value="NC_055500.1"/>
</dbReference>
<protein>
    <submittedName>
        <fullName evidence="1">p24</fullName>
    </submittedName>
</protein>
<dbReference type="EMBL" id="MH394321">
    <property type="protein sequence ID" value="AXS67770.1"/>
    <property type="molecule type" value="Genomic_DNA"/>
</dbReference>
<dbReference type="InterPro" id="IPR007765">
    <property type="entry name" value="Baculo_p24"/>
</dbReference>
<reference evidence="1 2" key="1">
    <citation type="journal article" date="2018" name="J. Invertebr. Pathol.">
        <title>Morphological, genetic and biological characterisation of a novel alphabaculovirus isolated from Cryptophlebia peltastica (Lepidoptera: Tortricidae).</title>
        <authorList>
            <person name="Marsberg T."/>
            <person name="Jukes M.D."/>
            <person name="Krejmer-Rabalska M."/>
            <person name="Rabalski L."/>
            <person name="Knox C.M."/>
            <person name="Moore S.D."/>
            <person name="Hill M.P."/>
            <person name="Szewczyk B."/>
        </authorList>
    </citation>
    <scope>NUCLEOTIDE SEQUENCE [LARGE SCALE GENOMIC DNA]</scope>
    <source>
        <strain evidence="1">SA</strain>
    </source>
</reference>
<dbReference type="KEGG" id="vg:65102223"/>
<keyword evidence="2" id="KW-1185">Reference proteome</keyword>
<sequence>MYKNTPVHNSEATRFHYNDESIEVVIIENGEDDRDGYIELGAAADLLAHIVTIRGFNKAVLWANVIPSQRLTRNNKNYVHVFTLCKYLATLNLASSINTQQLSLIKRIVCDLMMGVQSQVVDPLSDIKSQICHIKDCLTNGAPKSDSPDSIYQPTVYDSSSSWTDSLRDLLRNEHNTLLSNFNLALENIKSLQIDLTNKLAYSNDTMLDNFKSLKDMIVRKK</sequence>
<dbReference type="Pfam" id="PF05073">
    <property type="entry name" value="Baculo_p24"/>
    <property type="match status" value="1"/>
</dbReference>
<dbReference type="GeneID" id="65102223"/>
<organism evidence="1 2">
    <name type="scientific">Cryptophlebia peltastica nucleopolyhedrovirus</name>
    <dbReference type="NCBI Taxonomy" id="2304025"/>
    <lineage>
        <taxon>Viruses</taxon>
        <taxon>Viruses incertae sedis</taxon>
        <taxon>Naldaviricetes</taxon>
        <taxon>Lefavirales</taxon>
        <taxon>Baculoviridae</taxon>
        <taxon>Alphabaculovirus</taxon>
        <taxon>Alphabaculovirus crypeltasticae</taxon>
    </lineage>
</organism>
<name>A0A346RNX3_9ABAC</name>
<dbReference type="Proteomes" id="UP000500845">
    <property type="component" value="Segment"/>
</dbReference>